<feature type="region of interest" description="Disordered" evidence="1">
    <location>
        <begin position="75"/>
        <end position="94"/>
    </location>
</feature>
<comment type="caution">
    <text evidence="2">The sequence shown here is derived from an EMBL/GenBank/DDBJ whole genome shotgun (WGS) entry which is preliminary data.</text>
</comment>
<dbReference type="Proteomes" id="UP000242450">
    <property type="component" value="Chromosome 29"/>
</dbReference>
<reference evidence="2 3" key="1">
    <citation type="journal article" date="2018" name="Mol. Genet. Genomics">
        <title>The red deer Cervus elaphus genome CerEla1.0: sequencing, annotating, genes, and chromosomes.</title>
        <authorList>
            <person name="Bana N.A."/>
            <person name="Nyiri A."/>
            <person name="Nagy J."/>
            <person name="Frank K."/>
            <person name="Nagy T."/>
            <person name="Steger V."/>
            <person name="Schiller M."/>
            <person name="Lakatos P."/>
            <person name="Sugar L."/>
            <person name="Horn P."/>
            <person name="Barta E."/>
            <person name="Orosz L."/>
        </authorList>
    </citation>
    <scope>NUCLEOTIDE SEQUENCE [LARGE SCALE GENOMIC DNA]</scope>
    <source>
        <strain evidence="2">Hungarian</strain>
    </source>
</reference>
<feature type="region of interest" description="Disordered" evidence="1">
    <location>
        <begin position="38"/>
        <end position="59"/>
    </location>
</feature>
<evidence type="ECO:0000313" key="3">
    <source>
        <dbReference type="Proteomes" id="UP000242450"/>
    </source>
</evidence>
<evidence type="ECO:0000313" key="2">
    <source>
        <dbReference type="EMBL" id="OWK01249.1"/>
    </source>
</evidence>
<dbReference type="AlphaFoldDB" id="A0A212C5L0"/>
<name>A0A212C5L0_CEREH</name>
<sequence>FLWAEASVWSAGPLSSHLTGNSQQPLRAGFLLTLHHETQDDTHGSSDGPSSRKLKTQTAVRPTVLLAERGVTSKAKEELKAPAELEKEQAGRLRPSGCPAIGNLSLRFPCGLQGQLKGQVMEGLWGWGGEDQFNMWPWHMLPQ</sequence>
<dbReference type="EMBL" id="MKHE01000029">
    <property type="protein sequence ID" value="OWK01249.1"/>
    <property type="molecule type" value="Genomic_DNA"/>
</dbReference>
<feature type="non-terminal residue" evidence="2">
    <location>
        <position position="1"/>
    </location>
</feature>
<accession>A0A212C5L0</accession>
<keyword evidence="3" id="KW-1185">Reference proteome</keyword>
<feature type="compositionally biased region" description="Basic and acidic residues" evidence="1">
    <location>
        <begin position="75"/>
        <end position="91"/>
    </location>
</feature>
<organism evidence="2 3">
    <name type="scientific">Cervus elaphus hippelaphus</name>
    <name type="common">European red deer</name>
    <dbReference type="NCBI Taxonomy" id="46360"/>
    <lineage>
        <taxon>Eukaryota</taxon>
        <taxon>Metazoa</taxon>
        <taxon>Chordata</taxon>
        <taxon>Craniata</taxon>
        <taxon>Vertebrata</taxon>
        <taxon>Euteleostomi</taxon>
        <taxon>Mammalia</taxon>
        <taxon>Eutheria</taxon>
        <taxon>Laurasiatheria</taxon>
        <taxon>Artiodactyla</taxon>
        <taxon>Ruminantia</taxon>
        <taxon>Pecora</taxon>
        <taxon>Cervidae</taxon>
        <taxon>Cervinae</taxon>
        <taxon>Cervus</taxon>
    </lineage>
</organism>
<feature type="non-terminal residue" evidence="2">
    <location>
        <position position="143"/>
    </location>
</feature>
<protein>
    <submittedName>
        <fullName evidence="2">Uncharacterized protein</fullName>
    </submittedName>
</protein>
<evidence type="ECO:0000256" key="1">
    <source>
        <dbReference type="SAM" id="MobiDB-lite"/>
    </source>
</evidence>
<gene>
    <name evidence="2" type="ORF">Celaphus_00018455</name>
</gene>
<proteinExistence type="predicted"/>